<name>A0A2N6K7Q2_FISMU</name>
<proteinExistence type="predicted"/>
<organism evidence="1 2">
    <name type="scientific">Fischerella muscicola CCMEE 5323</name>
    <dbReference type="NCBI Taxonomy" id="2019572"/>
    <lineage>
        <taxon>Bacteria</taxon>
        <taxon>Bacillati</taxon>
        <taxon>Cyanobacteriota</taxon>
        <taxon>Cyanophyceae</taxon>
        <taxon>Nostocales</taxon>
        <taxon>Hapalosiphonaceae</taxon>
        <taxon>Fischerella</taxon>
    </lineage>
</organism>
<keyword evidence="2" id="KW-1185">Reference proteome</keyword>
<evidence type="ECO:0000313" key="2">
    <source>
        <dbReference type="Proteomes" id="UP000235036"/>
    </source>
</evidence>
<dbReference type="InterPro" id="IPR010985">
    <property type="entry name" value="Ribbon_hlx_hlx"/>
</dbReference>
<reference evidence="1 2" key="1">
    <citation type="submission" date="2017-08" db="EMBL/GenBank/DDBJ databases">
        <title>Genomes of Fischerella (Mastigocladus) sp. strains.</title>
        <authorList>
            <person name="Miller S.R."/>
        </authorList>
    </citation>
    <scope>NUCLEOTIDE SEQUENCE [LARGE SCALE GENOMIC DNA]</scope>
    <source>
        <strain evidence="1 2">CCMEE 5323</strain>
    </source>
</reference>
<dbReference type="SUPFAM" id="SSF47598">
    <property type="entry name" value="Ribbon-helix-helix"/>
    <property type="match status" value="1"/>
</dbReference>
<gene>
    <name evidence="1" type="ORF">CEN44_03400</name>
</gene>
<dbReference type="Proteomes" id="UP000235036">
    <property type="component" value="Unassembled WGS sequence"/>
</dbReference>
<dbReference type="AlphaFoldDB" id="A0A2N6K7Q2"/>
<evidence type="ECO:0000313" key="1">
    <source>
        <dbReference type="EMBL" id="PLZ93357.1"/>
    </source>
</evidence>
<protein>
    <submittedName>
        <fullName evidence="1">Uncharacterized protein</fullName>
    </submittedName>
</protein>
<comment type="caution">
    <text evidence="1">The sequence shown here is derived from an EMBL/GenBank/DDBJ whole genome shotgun (WGS) entry which is preliminary data.</text>
</comment>
<dbReference type="EMBL" id="NRQW01000073">
    <property type="protein sequence ID" value="PLZ93357.1"/>
    <property type="molecule type" value="Genomic_DNA"/>
</dbReference>
<accession>A0A2N6K7Q2</accession>
<sequence>MKDDYLRIRMSKRRMDKLRLYAQMKDTTMTHVIEDLIDSLNIPDIDKNSTTPQPVKPAV</sequence>
<dbReference type="GO" id="GO:0006355">
    <property type="term" value="P:regulation of DNA-templated transcription"/>
    <property type="evidence" value="ECO:0007669"/>
    <property type="project" value="InterPro"/>
</dbReference>